<accession>A0A4S4AMB6</accession>
<keyword evidence="1" id="KW-1133">Transmembrane helix</keyword>
<dbReference type="EMBL" id="SSOD01000009">
    <property type="protein sequence ID" value="THF60729.1"/>
    <property type="molecule type" value="Genomic_DNA"/>
</dbReference>
<evidence type="ECO:0000259" key="2">
    <source>
        <dbReference type="Pfam" id="PF06713"/>
    </source>
</evidence>
<dbReference type="Proteomes" id="UP000307956">
    <property type="component" value="Unassembled WGS sequence"/>
</dbReference>
<proteinExistence type="predicted"/>
<feature type="domain" description="Uncharacterized protein YyaB-like PH" evidence="2">
    <location>
        <begin position="61"/>
        <end position="131"/>
    </location>
</feature>
<name>A0A4S4AMB6_9RHOO</name>
<dbReference type="InterPro" id="IPR009589">
    <property type="entry name" value="PH_YyaB-like"/>
</dbReference>
<evidence type="ECO:0000313" key="3">
    <source>
        <dbReference type="EMBL" id="THF60729.1"/>
    </source>
</evidence>
<dbReference type="OrthoDB" id="6658731at2"/>
<keyword evidence="4" id="KW-1185">Reference proteome</keyword>
<comment type="caution">
    <text evidence="3">The sequence shown here is derived from an EMBL/GenBank/DDBJ whole genome shotgun (WGS) entry which is preliminary data.</text>
</comment>
<protein>
    <recommendedName>
        <fullName evidence="2">Uncharacterized protein YyaB-like PH domain-containing protein</fullName>
    </recommendedName>
</protein>
<feature type="transmembrane region" description="Helical" evidence="1">
    <location>
        <begin position="12"/>
        <end position="32"/>
    </location>
</feature>
<dbReference type="Pfam" id="PF06713">
    <property type="entry name" value="bPH_4"/>
    <property type="match status" value="1"/>
</dbReference>
<dbReference type="RefSeq" id="WP_136385458.1">
    <property type="nucleotide sequence ID" value="NZ_SSOD01000009.1"/>
</dbReference>
<reference evidence="3 4" key="1">
    <citation type="submission" date="2019-04" db="EMBL/GenBank/DDBJ databases">
        <title>Azoarcus rhizosphaerae sp. nov. isolated from rhizosphere of Ficus religiosa.</title>
        <authorList>
            <person name="Lin S.-Y."/>
            <person name="Hameed A."/>
            <person name="Hsu Y.-H."/>
            <person name="Young C.-C."/>
        </authorList>
    </citation>
    <scope>NUCLEOTIDE SEQUENCE [LARGE SCALE GENOMIC DNA]</scope>
    <source>
        <strain evidence="3 4">CC-YHH848</strain>
    </source>
</reference>
<dbReference type="AlphaFoldDB" id="A0A4S4AMB6"/>
<evidence type="ECO:0000256" key="1">
    <source>
        <dbReference type="SAM" id="Phobius"/>
    </source>
</evidence>
<keyword evidence="1" id="KW-0812">Transmembrane</keyword>
<dbReference type="PROSITE" id="PS51257">
    <property type="entry name" value="PROKAR_LIPOPROTEIN"/>
    <property type="match status" value="1"/>
</dbReference>
<keyword evidence="1" id="KW-0472">Membrane</keyword>
<sequence>MGTVYKSKIDAWLAVLLVGTVAGCVWAGFVAGRAGGFIASWLSALLFSLGAGLPLWILLGTRYVLDAESLRVECGPFRWQVPLTGITAVTPTSSFLSSPALSLDRLRIDYKPGASVMISPRDKEGFLRQLDALRREAAGEGG</sequence>
<organism evidence="3 4">
    <name type="scientific">Pseudothauera rhizosphaerae</name>
    <dbReference type="NCBI Taxonomy" id="2565932"/>
    <lineage>
        <taxon>Bacteria</taxon>
        <taxon>Pseudomonadati</taxon>
        <taxon>Pseudomonadota</taxon>
        <taxon>Betaproteobacteria</taxon>
        <taxon>Rhodocyclales</taxon>
        <taxon>Zoogloeaceae</taxon>
        <taxon>Pseudothauera</taxon>
    </lineage>
</organism>
<dbReference type="GO" id="GO:0030153">
    <property type="term" value="P:bacteriocin immunity"/>
    <property type="evidence" value="ECO:0007669"/>
    <property type="project" value="InterPro"/>
</dbReference>
<feature type="transmembrane region" description="Helical" evidence="1">
    <location>
        <begin position="38"/>
        <end position="59"/>
    </location>
</feature>
<evidence type="ECO:0000313" key="4">
    <source>
        <dbReference type="Proteomes" id="UP000307956"/>
    </source>
</evidence>
<gene>
    <name evidence="3" type="ORF">E6O51_13215</name>
</gene>